<evidence type="ECO:0000313" key="21">
    <source>
        <dbReference type="Proteomes" id="UP000799437"/>
    </source>
</evidence>
<dbReference type="Gene3D" id="3.40.1190.10">
    <property type="entry name" value="Mur-like, catalytic domain"/>
    <property type="match status" value="1"/>
</dbReference>
<feature type="binding site" evidence="19">
    <location>
        <position position="58"/>
    </location>
    <ligand>
        <name>Mg(2+)</name>
        <dbReference type="ChEBI" id="CHEBI:18420"/>
        <label>1</label>
    </ligand>
</feature>
<reference evidence="20" key="1">
    <citation type="journal article" date="2020" name="Stud. Mycol.">
        <title>101 Dothideomycetes genomes: a test case for predicting lifestyles and emergence of pathogens.</title>
        <authorList>
            <person name="Haridas S."/>
            <person name="Albert R."/>
            <person name="Binder M."/>
            <person name="Bloem J."/>
            <person name="Labutti K."/>
            <person name="Salamov A."/>
            <person name="Andreopoulos B."/>
            <person name="Baker S."/>
            <person name="Barry K."/>
            <person name="Bills G."/>
            <person name="Bluhm B."/>
            <person name="Cannon C."/>
            <person name="Castanera R."/>
            <person name="Culley D."/>
            <person name="Daum C."/>
            <person name="Ezra D."/>
            <person name="Gonzalez J."/>
            <person name="Henrissat B."/>
            <person name="Kuo A."/>
            <person name="Liang C."/>
            <person name="Lipzen A."/>
            <person name="Lutzoni F."/>
            <person name="Magnuson J."/>
            <person name="Mondo S."/>
            <person name="Nolan M."/>
            <person name="Ohm R."/>
            <person name="Pangilinan J."/>
            <person name="Park H.-J."/>
            <person name="Ramirez L."/>
            <person name="Alfaro M."/>
            <person name="Sun H."/>
            <person name="Tritt A."/>
            <person name="Yoshinaga Y."/>
            <person name="Zwiers L.-H."/>
            <person name="Turgeon B."/>
            <person name="Goodwin S."/>
            <person name="Spatafora J."/>
            <person name="Crous P."/>
            <person name="Grigoriev I."/>
        </authorList>
    </citation>
    <scope>NUCLEOTIDE SEQUENCE</scope>
    <source>
        <strain evidence="20">CBS 121739</strain>
    </source>
</reference>
<accession>A0A6A6VV54</accession>
<dbReference type="GO" id="GO:0004326">
    <property type="term" value="F:tetrahydrofolylpolyglutamate synthase activity"/>
    <property type="evidence" value="ECO:0007669"/>
    <property type="project" value="UniProtKB-EC"/>
</dbReference>
<dbReference type="Gene3D" id="3.90.190.20">
    <property type="entry name" value="Mur ligase, C-terminal domain"/>
    <property type="match status" value="1"/>
</dbReference>
<comment type="similarity">
    <text evidence="5 17">Belongs to the folylpolyglutamate synthase family.</text>
</comment>
<keyword evidence="9 19" id="KW-0479">Metal-binding</keyword>
<dbReference type="InterPro" id="IPR001645">
    <property type="entry name" value="Folylpolyglutamate_synth"/>
</dbReference>
<dbReference type="InterPro" id="IPR036615">
    <property type="entry name" value="Mur_ligase_C_dom_sf"/>
</dbReference>
<dbReference type="GO" id="GO:0005524">
    <property type="term" value="F:ATP binding"/>
    <property type="evidence" value="ECO:0007669"/>
    <property type="project" value="UniProtKB-KW"/>
</dbReference>
<comment type="pathway">
    <text evidence="4 17">Cofactor biosynthesis; tetrahydrofolylpolyglutamate biosynthesis.</text>
</comment>
<evidence type="ECO:0000256" key="11">
    <source>
        <dbReference type="ARBA" id="ARBA00022792"/>
    </source>
</evidence>
<dbReference type="NCBIfam" id="TIGR01499">
    <property type="entry name" value="folC"/>
    <property type="match status" value="1"/>
</dbReference>
<dbReference type="Proteomes" id="UP000799437">
    <property type="component" value="Unassembled WGS sequence"/>
</dbReference>
<comment type="catalytic activity">
    <reaction evidence="16 17">
        <text>(6S)-5,6,7,8-tetrahydrofolyl-(gamma-L-Glu)(n) + L-glutamate + ATP = (6S)-5,6,7,8-tetrahydrofolyl-(gamma-L-Glu)(n+1) + ADP + phosphate + H(+)</text>
        <dbReference type="Rhea" id="RHEA:10580"/>
        <dbReference type="Rhea" id="RHEA-COMP:14738"/>
        <dbReference type="Rhea" id="RHEA-COMP:14740"/>
        <dbReference type="ChEBI" id="CHEBI:15378"/>
        <dbReference type="ChEBI" id="CHEBI:29985"/>
        <dbReference type="ChEBI" id="CHEBI:30616"/>
        <dbReference type="ChEBI" id="CHEBI:43474"/>
        <dbReference type="ChEBI" id="CHEBI:141005"/>
        <dbReference type="ChEBI" id="CHEBI:456216"/>
        <dbReference type="EC" id="6.3.2.17"/>
    </reaction>
</comment>
<dbReference type="UniPathway" id="UPA00850"/>
<evidence type="ECO:0000256" key="15">
    <source>
        <dbReference type="ARBA" id="ARBA00023136"/>
    </source>
</evidence>
<dbReference type="AlphaFoldDB" id="A0A6A6VV54"/>
<keyword evidence="21" id="KW-1185">Reference proteome</keyword>
<evidence type="ECO:0000256" key="2">
    <source>
        <dbReference type="ARBA" id="ARBA00004305"/>
    </source>
</evidence>
<proteinExistence type="inferred from homology"/>
<evidence type="ECO:0000256" key="16">
    <source>
        <dbReference type="ARBA" id="ARBA00047493"/>
    </source>
</evidence>
<dbReference type="GO" id="GO:0005829">
    <property type="term" value="C:cytosol"/>
    <property type="evidence" value="ECO:0007669"/>
    <property type="project" value="TreeGrafter"/>
</dbReference>
<evidence type="ECO:0000256" key="1">
    <source>
        <dbReference type="ARBA" id="ARBA00004273"/>
    </source>
</evidence>
<dbReference type="EC" id="6.3.2.17" evidence="17"/>
<dbReference type="InterPro" id="IPR036565">
    <property type="entry name" value="Mur-like_cat_sf"/>
</dbReference>
<evidence type="ECO:0000256" key="17">
    <source>
        <dbReference type="PIRNR" id="PIRNR038895"/>
    </source>
</evidence>
<dbReference type="GO" id="GO:0005743">
    <property type="term" value="C:mitochondrial inner membrane"/>
    <property type="evidence" value="ECO:0007669"/>
    <property type="project" value="UniProtKB-SubCell"/>
</dbReference>
<keyword evidence="12 18" id="KW-0067">ATP-binding</keyword>
<evidence type="ECO:0000256" key="7">
    <source>
        <dbReference type="ARBA" id="ARBA00022563"/>
    </source>
</evidence>
<evidence type="ECO:0000256" key="14">
    <source>
        <dbReference type="ARBA" id="ARBA00023128"/>
    </source>
</evidence>
<name>A0A6A6VV54_9PEZI</name>
<protein>
    <recommendedName>
        <fullName evidence="17">Folylpolyglutamate synthase</fullName>
        <ecNumber evidence="17">6.3.2.17</ecNumber>
    </recommendedName>
    <alternativeName>
        <fullName evidence="17">Folylpoly-gamma-glutamate synthetase</fullName>
    </alternativeName>
    <alternativeName>
        <fullName evidence="17">Tetrahydrofolylpolyglutamate synthase</fullName>
    </alternativeName>
</protein>
<evidence type="ECO:0000256" key="12">
    <source>
        <dbReference type="ARBA" id="ARBA00022840"/>
    </source>
</evidence>
<dbReference type="PIRSF" id="PIRSF038895">
    <property type="entry name" value="FPGS"/>
    <property type="match status" value="1"/>
</dbReference>
<dbReference type="InterPro" id="IPR023600">
    <property type="entry name" value="Folylpolyglutamate_synth_euk"/>
</dbReference>
<dbReference type="GO" id="GO:0006730">
    <property type="term" value="P:one-carbon metabolic process"/>
    <property type="evidence" value="ECO:0007669"/>
    <property type="project" value="UniProtKB-KW"/>
</dbReference>
<dbReference type="RefSeq" id="XP_033595598.1">
    <property type="nucleotide sequence ID" value="XM_033742947.1"/>
</dbReference>
<feature type="binding site" evidence="18">
    <location>
        <position position="290"/>
    </location>
    <ligand>
        <name>ATP</name>
        <dbReference type="ChEBI" id="CHEBI:30616"/>
    </ligand>
</feature>
<organism evidence="20 21">
    <name type="scientific">Pseudovirgaria hyperparasitica</name>
    <dbReference type="NCBI Taxonomy" id="470096"/>
    <lineage>
        <taxon>Eukaryota</taxon>
        <taxon>Fungi</taxon>
        <taxon>Dikarya</taxon>
        <taxon>Ascomycota</taxon>
        <taxon>Pezizomycotina</taxon>
        <taxon>Dothideomycetes</taxon>
        <taxon>Dothideomycetes incertae sedis</taxon>
        <taxon>Acrospermales</taxon>
        <taxon>Acrospermaceae</taxon>
        <taxon>Pseudovirgaria</taxon>
    </lineage>
</organism>
<keyword evidence="10 18" id="KW-0547">Nucleotide-binding</keyword>
<evidence type="ECO:0000256" key="6">
    <source>
        <dbReference type="ARBA" id="ARBA00022490"/>
    </source>
</evidence>
<feature type="binding site" evidence="18">
    <location>
        <position position="304"/>
    </location>
    <ligand>
        <name>ATP</name>
        <dbReference type="ChEBI" id="CHEBI:30616"/>
    </ligand>
</feature>
<comment type="subcellular location">
    <subcellularLocation>
        <location evidence="3">Cytoplasm</location>
    </subcellularLocation>
    <subcellularLocation>
        <location evidence="1">Mitochondrion inner membrane</location>
    </subcellularLocation>
    <subcellularLocation>
        <location evidence="2">Mitochondrion matrix</location>
    </subcellularLocation>
</comment>
<evidence type="ECO:0000256" key="13">
    <source>
        <dbReference type="ARBA" id="ARBA00022842"/>
    </source>
</evidence>
<keyword evidence="8 17" id="KW-0436">Ligase</keyword>
<keyword evidence="13 19" id="KW-0460">Magnesium</keyword>
<evidence type="ECO:0000256" key="10">
    <source>
        <dbReference type="ARBA" id="ARBA00022741"/>
    </source>
</evidence>
<evidence type="ECO:0000256" key="9">
    <source>
        <dbReference type="ARBA" id="ARBA00022723"/>
    </source>
</evidence>
<dbReference type="PROSITE" id="PS01012">
    <property type="entry name" value="FOLYLPOLYGLU_SYNT_2"/>
    <property type="match status" value="1"/>
</dbReference>
<feature type="binding site" evidence="19">
    <location>
        <position position="159"/>
    </location>
    <ligand>
        <name>Mg(2+)</name>
        <dbReference type="ChEBI" id="CHEBI:18420"/>
        <label>1</label>
    </ligand>
</feature>
<dbReference type="OrthoDB" id="5212574at2759"/>
<dbReference type="GO" id="GO:0005759">
    <property type="term" value="C:mitochondrial matrix"/>
    <property type="evidence" value="ECO:0007669"/>
    <property type="project" value="UniProtKB-SubCell"/>
</dbReference>
<dbReference type="EMBL" id="ML996586">
    <property type="protein sequence ID" value="KAF2753147.1"/>
    <property type="molecule type" value="Genomic_DNA"/>
</dbReference>
<keyword evidence="11" id="KW-0999">Mitochondrion inner membrane</keyword>
<feature type="binding site" evidence="19">
    <location>
        <position position="131"/>
    </location>
    <ligand>
        <name>Mg(2+)</name>
        <dbReference type="ChEBI" id="CHEBI:18420"/>
        <label>1</label>
    </ligand>
</feature>
<dbReference type="InterPro" id="IPR018109">
    <property type="entry name" value="Folylpolyglutamate_synth_CS"/>
</dbReference>
<comment type="cofactor">
    <cofactor evidence="17">
        <name>a monovalent cation</name>
        <dbReference type="ChEBI" id="CHEBI:60242"/>
    </cofactor>
    <text evidence="17">A monovalent cation.</text>
</comment>
<dbReference type="SUPFAM" id="SSF53244">
    <property type="entry name" value="MurD-like peptide ligases, peptide-binding domain"/>
    <property type="match status" value="1"/>
</dbReference>
<dbReference type="SUPFAM" id="SSF53623">
    <property type="entry name" value="MurD-like peptide ligases, catalytic domain"/>
    <property type="match status" value="1"/>
</dbReference>
<dbReference type="PANTHER" id="PTHR11136">
    <property type="entry name" value="FOLYLPOLYGLUTAMATE SYNTHASE-RELATED"/>
    <property type="match status" value="1"/>
</dbReference>
<dbReference type="PANTHER" id="PTHR11136:SF5">
    <property type="entry name" value="FOLYLPOLYGLUTAMATE SYNTHASE, MITOCHONDRIAL"/>
    <property type="match status" value="1"/>
</dbReference>
<keyword evidence="6" id="KW-0963">Cytoplasm</keyword>
<gene>
    <name evidence="20" type="ORF">EJ05DRAFT_470624</name>
</gene>
<evidence type="ECO:0000313" key="20">
    <source>
        <dbReference type="EMBL" id="KAF2753147.1"/>
    </source>
</evidence>
<dbReference type="GO" id="GO:0046872">
    <property type="term" value="F:metal ion binding"/>
    <property type="evidence" value="ECO:0007669"/>
    <property type="project" value="UniProtKB-KW"/>
</dbReference>
<dbReference type="GeneID" id="54484001"/>
<evidence type="ECO:0000256" key="8">
    <source>
        <dbReference type="ARBA" id="ARBA00022598"/>
    </source>
</evidence>
<keyword evidence="7 17" id="KW-0554">One-carbon metabolism</keyword>
<evidence type="ECO:0000256" key="3">
    <source>
        <dbReference type="ARBA" id="ARBA00004496"/>
    </source>
</evidence>
<evidence type="ECO:0000256" key="19">
    <source>
        <dbReference type="PIRSR" id="PIRSR038895-2"/>
    </source>
</evidence>
<sequence>MVMWVREIGYQPADFDRFNIVHVAGTKGKGTTCAFVDSILSQYHDHYKTPRRVGLYTSPHLLSVCERIRINSKPLTEEKFAHYFFEVWDMLEAAAVERGGDISIKPKYFRYLTLMSFHVFMKEDVDVAIYEVGVGGQFDSTNVIERPIVTGITSLGIDHVQILGNTIEEIAWHKAGIMKSGSYTYSVWQPESAMDVLRERAKEKGSIFKAIPHAECLKNVRVVPDEDFQKRNASLAIFLTAHVLARLYLSGTTEHDREKIKADADDILSLEQPLPELFGAGLTDTVVRGRCEIIDKAYGRWFLDGAHTKESLEVVSDWFGKIVQTSADQEGVDALCILLFNQQASTRERKRLITTVQERLRQKWNIRPQESIFCTNITFKSQGYATDLDDRNSDHAIVSSLTVQHEYAKYWQLHDPEASTHVVASIEEAIATICDLNKANTGRPVYILATGSFRLIGGVLTILESE</sequence>
<keyword evidence="14" id="KW-0496">Mitochondrion</keyword>
<keyword evidence="15" id="KW-0472">Membrane</keyword>
<evidence type="ECO:0000256" key="4">
    <source>
        <dbReference type="ARBA" id="ARBA00005150"/>
    </source>
</evidence>
<evidence type="ECO:0000256" key="18">
    <source>
        <dbReference type="PIRSR" id="PIRSR038895-1"/>
    </source>
</evidence>
<comment type="function">
    <text evidence="17">Catalyzes conversion of folates to polyglutamate derivatives allowing concentration of folate compounds in the cell and the intracellular retention of these cofactors, which are important substrates for most of the folate-dependent enzymes that are involved in one-carbon transfer reactions involved in purine, pyrimidine and amino acid synthesis.</text>
</comment>
<evidence type="ECO:0000256" key="5">
    <source>
        <dbReference type="ARBA" id="ARBA00008276"/>
    </source>
</evidence>